<accession>A0A2P5CG44</accession>
<proteinExistence type="predicted"/>
<dbReference type="AlphaFoldDB" id="A0A2P5CG44"/>
<reference evidence="2" key="1">
    <citation type="submission" date="2016-06" db="EMBL/GenBank/DDBJ databases">
        <title>Parallel loss of symbiosis genes in relatives of nitrogen-fixing non-legume Parasponia.</title>
        <authorList>
            <person name="Van Velzen R."/>
            <person name="Holmer R."/>
            <person name="Bu F."/>
            <person name="Rutten L."/>
            <person name="Van Zeijl A."/>
            <person name="Liu W."/>
            <person name="Santuari L."/>
            <person name="Cao Q."/>
            <person name="Sharma T."/>
            <person name="Shen D."/>
            <person name="Roswanjaya Y."/>
            <person name="Wardhani T."/>
            <person name="Kalhor M.S."/>
            <person name="Jansen J."/>
            <person name="Van den Hoogen J."/>
            <person name="Gungor B."/>
            <person name="Hartog M."/>
            <person name="Hontelez J."/>
            <person name="Verver J."/>
            <person name="Yang W.-C."/>
            <person name="Schijlen E."/>
            <person name="Repin R."/>
            <person name="Schilthuizen M."/>
            <person name="Schranz E."/>
            <person name="Heidstra R."/>
            <person name="Miyata K."/>
            <person name="Fedorova E."/>
            <person name="Kohlen W."/>
            <person name="Bisseling T."/>
            <person name="Smit S."/>
            <person name="Geurts R."/>
        </authorList>
    </citation>
    <scope>NUCLEOTIDE SEQUENCE [LARGE SCALE GENOMIC DNA]</scope>
    <source>
        <strain evidence="2">cv. WU1-14</strain>
    </source>
</reference>
<dbReference type="Proteomes" id="UP000237105">
    <property type="component" value="Unassembled WGS sequence"/>
</dbReference>
<dbReference type="OrthoDB" id="10274627at2759"/>
<evidence type="ECO:0000313" key="2">
    <source>
        <dbReference type="Proteomes" id="UP000237105"/>
    </source>
</evidence>
<keyword evidence="2" id="KW-1185">Reference proteome</keyword>
<name>A0A2P5CG44_PARAD</name>
<organism evidence="1 2">
    <name type="scientific">Parasponia andersonii</name>
    <name type="common">Sponia andersonii</name>
    <dbReference type="NCBI Taxonomy" id="3476"/>
    <lineage>
        <taxon>Eukaryota</taxon>
        <taxon>Viridiplantae</taxon>
        <taxon>Streptophyta</taxon>
        <taxon>Embryophyta</taxon>
        <taxon>Tracheophyta</taxon>
        <taxon>Spermatophyta</taxon>
        <taxon>Magnoliopsida</taxon>
        <taxon>eudicotyledons</taxon>
        <taxon>Gunneridae</taxon>
        <taxon>Pentapetalae</taxon>
        <taxon>rosids</taxon>
        <taxon>fabids</taxon>
        <taxon>Rosales</taxon>
        <taxon>Cannabaceae</taxon>
        <taxon>Parasponia</taxon>
    </lineage>
</organism>
<dbReference type="EMBL" id="JXTB01000134">
    <property type="protein sequence ID" value="PON60019.1"/>
    <property type="molecule type" value="Genomic_DNA"/>
</dbReference>
<sequence length="80" mass="8853">MHANASSAKLDSHNGEGIDDLSCNLQFGEQEVGHGPGNKKTLPSYNILKLIMFSFWKHDSIISNNTSIEYPLQILHPSSQ</sequence>
<comment type="caution">
    <text evidence="1">The sequence shown here is derived from an EMBL/GenBank/DDBJ whole genome shotgun (WGS) entry which is preliminary data.</text>
</comment>
<protein>
    <submittedName>
        <fullName evidence="1">Uncharacterized protein</fullName>
    </submittedName>
</protein>
<gene>
    <name evidence="1" type="ORF">PanWU01x14_155330</name>
</gene>
<evidence type="ECO:0000313" key="1">
    <source>
        <dbReference type="EMBL" id="PON60019.1"/>
    </source>
</evidence>